<gene>
    <name evidence="3" type="primary">LOC104216724</name>
</gene>
<keyword evidence="2" id="KW-1185">Reference proteome</keyword>
<evidence type="ECO:0000313" key="2">
    <source>
        <dbReference type="Proteomes" id="UP000189701"/>
    </source>
</evidence>
<dbReference type="RefSeq" id="XP_009765144.1">
    <property type="nucleotide sequence ID" value="XM_009766842.1"/>
</dbReference>
<feature type="transmembrane region" description="Helical" evidence="1">
    <location>
        <begin position="115"/>
        <end position="135"/>
    </location>
</feature>
<reference evidence="3" key="2">
    <citation type="submission" date="2025-08" db="UniProtKB">
        <authorList>
            <consortium name="RefSeq"/>
        </authorList>
    </citation>
    <scope>IDENTIFICATION</scope>
    <source>
        <tissue evidence="3">Leaf</tissue>
    </source>
</reference>
<keyword evidence="1" id="KW-1133">Transmembrane helix</keyword>
<reference evidence="2" key="1">
    <citation type="journal article" date="2013" name="Genome Biol.">
        <title>Reference genomes and transcriptomes of Nicotiana sylvestris and Nicotiana tomentosiformis.</title>
        <authorList>
            <person name="Sierro N."/>
            <person name="Battey J.N."/>
            <person name="Ouadi S."/>
            <person name="Bovet L."/>
            <person name="Goepfert S."/>
            <person name="Bakaher N."/>
            <person name="Peitsch M.C."/>
            <person name="Ivanov N.V."/>
        </authorList>
    </citation>
    <scope>NUCLEOTIDE SEQUENCE [LARGE SCALE GENOMIC DNA]</scope>
</reference>
<dbReference type="Proteomes" id="UP000189701">
    <property type="component" value="Unplaced"/>
</dbReference>
<protein>
    <submittedName>
        <fullName evidence="3">Uncharacterized protein LOC104216724</fullName>
    </submittedName>
</protein>
<sequence>MKGKLTLECRRLGPTIAATTDVAATTATVEWHGYARQREAPAIRDLTLGSTVESRRFGNSDSSLLSPHKFRANEDVAVANLPIVSIFKGVLGIGTVQLAVQVFLILLLHVSYNCSLAVCKCLALAVCKYVVAVLCMKMVAGCSRSVAKIPF</sequence>
<organism evidence="2 3">
    <name type="scientific">Nicotiana sylvestris</name>
    <name type="common">Wood tobacco</name>
    <name type="synonym">South American tobacco</name>
    <dbReference type="NCBI Taxonomy" id="4096"/>
    <lineage>
        <taxon>Eukaryota</taxon>
        <taxon>Viridiplantae</taxon>
        <taxon>Streptophyta</taxon>
        <taxon>Embryophyta</taxon>
        <taxon>Tracheophyta</taxon>
        <taxon>Spermatophyta</taxon>
        <taxon>Magnoliopsida</taxon>
        <taxon>eudicotyledons</taxon>
        <taxon>Gunneridae</taxon>
        <taxon>Pentapetalae</taxon>
        <taxon>asterids</taxon>
        <taxon>lamiids</taxon>
        <taxon>Solanales</taxon>
        <taxon>Solanaceae</taxon>
        <taxon>Nicotianoideae</taxon>
        <taxon>Nicotianeae</taxon>
        <taxon>Nicotiana</taxon>
    </lineage>
</organism>
<dbReference type="AlphaFoldDB" id="A0A1U7VRY2"/>
<evidence type="ECO:0000313" key="3">
    <source>
        <dbReference type="RefSeq" id="XP_009765144.1"/>
    </source>
</evidence>
<proteinExistence type="predicted"/>
<evidence type="ECO:0000256" key="1">
    <source>
        <dbReference type="SAM" id="Phobius"/>
    </source>
</evidence>
<name>A0A1U7VRY2_NICSY</name>
<keyword evidence="1" id="KW-0812">Transmembrane</keyword>
<keyword evidence="1" id="KW-0472">Membrane</keyword>
<accession>A0A1U7VRY2</accession>